<accession>A0A8H3S324</accession>
<evidence type="ECO:0000313" key="1">
    <source>
        <dbReference type="EMBL" id="GFF48217.1"/>
    </source>
</evidence>
<name>A0A8H3S324_9EURO</name>
<comment type="caution">
    <text evidence="1">The sequence shown here is derived from an EMBL/GenBank/DDBJ whole genome shotgun (WGS) entry which is preliminary data.</text>
</comment>
<gene>
    <name evidence="1" type="ORF">IFM46972_08493</name>
</gene>
<organism evidence="1 2">
    <name type="scientific">Aspergillus udagawae</name>
    <dbReference type="NCBI Taxonomy" id="91492"/>
    <lineage>
        <taxon>Eukaryota</taxon>
        <taxon>Fungi</taxon>
        <taxon>Dikarya</taxon>
        <taxon>Ascomycota</taxon>
        <taxon>Pezizomycotina</taxon>
        <taxon>Eurotiomycetes</taxon>
        <taxon>Eurotiomycetidae</taxon>
        <taxon>Eurotiales</taxon>
        <taxon>Aspergillaceae</taxon>
        <taxon>Aspergillus</taxon>
        <taxon>Aspergillus subgen. Fumigati</taxon>
    </lineage>
</organism>
<proteinExistence type="predicted"/>
<evidence type="ECO:0000313" key="2">
    <source>
        <dbReference type="Proteomes" id="UP000465221"/>
    </source>
</evidence>
<dbReference type="EMBL" id="BLKC01000073">
    <property type="protein sequence ID" value="GFF48217.1"/>
    <property type="molecule type" value="Genomic_DNA"/>
</dbReference>
<protein>
    <submittedName>
        <fullName evidence="1">Uncharacterized protein</fullName>
    </submittedName>
</protein>
<sequence>MAKFKPLTHTYITAIADHLPRTHSLTGAAAFGSKSSLRRGSAREGFLAPHRSNGFCKEVL</sequence>
<dbReference type="AlphaFoldDB" id="A0A8H3S324"/>
<reference evidence="1 2" key="1">
    <citation type="submission" date="2020-01" db="EMBL/GenBank/DDBJ databases">
        <title>Draft genome sequence of Aspergillus udagawae IFM 46972.</title>
        <authorList>
            <person name="Takahashi H."/>
            <person name="Yaguchi T."/>
        </authorList>
    </citation>
    <scope>NUCLEOTIDE SEQUENCE [LARGE SCALE GENOMIC DNA]</scope>
    <source>
        <strain evidence="1 2">IFM 46972</strain>
    </source>
</reference>
<dbReference type="Proteomes" id="UP000465221">
    <property type="component" value="Unassembled WGS sequence"/>
</dbReference>